<keyword evidence="1" id="KW-0472">Membrane</keyword>
<evidence type="ECO:0000313" key="3">
    <source>
        <dbReference type="Proteomes" id="UP000187209"/>
    </source>
</evidence>
<name>A0A1R2AXY9_9CILI</name>
<feature type="transmembrane region" description="Helical" evidence="1">
    <location>
        <begin position="16"/>
        <end position="37"/>
    </location>
</feature>
<sequence length="293" mass="34225">MTLDGFTENSIHSIEATIVFSILIFEYAICAVINVLLLKQKMTYNLTAFYFFLLLQCFLIEVFFIEYFIPYPKAIYTSFYFASDLLLSTSINCMVYEWLKIVILSKNIIISDKGYLINKGFYLILIITLVLWLFFFIFIIVAIFTDADYLKIMFIFYVISSFTNFVLVSIVGIQLIKVYEQFLEESNHTLSKWIYLGIVISLIKILVPCIFLIDKQTDYVFTSQRLSIWYALVNHNIAGILPMFVYHQSFKLSFIVIDDNKRSTIIIENHLKTIILYDSTHSLESLGDNYAQN</sequence>
<accession>A0A1R2AXY9</accession>
<gene>
    <name evidence="2" type="ORF">SteCoe_32930</name>
</gene>
<keyword evidence="1" id="KW-0812">Transmembrane</keyword>
<dbReference type="Proteomes" id="UP000187209">
    <property type="component" value="Unassembled WGS sequence"/>
</dbReference>
<feature type="transmembrane region" description="Helical" evidence="1">
    <location>
        <begin position="193"/>
        <end position="213"/>
    </location>
</feature>
<dbReference type="EMBL" id="MPUH01001207">
    <property type="protein sequence ID" value="OMJ69366.1"/>
    <property type="molecule type" value="Genomic_DNA"/>
</dbReference>
<feature type="transmembrane region" description="Helical" evidence="1">
    <location>
        <begin position="228"/>
        <end position="246"/>
    </location>
</feature>
<proteinExistence type="predicted"/>
<keyword evidence="1" id="KW-1133">Transmembrane helix</keyword>
<protein>
    <submittedName>
        <fullName evidence="2">Uncharacterized protein</fullName>
    </submittedName>
</protein>
<organism evidence="2 3">
    <name type="scientific">Stentor coeruleus</name>
    <dbReference type="NCBI Taxonomy" id="5963"/>
    <lineage>
        <taxon>Eukaryota</taxon>
        <taxon>Sar</taxon>
        <taxon>Alveolata</taxon>
        <taxon>Ciliophora</taxon>
        <taxon>Postciliodesmatophora</taxon>
        <taxon>Heterotrichea</taxon>
        <taxon>Heterotrichida</taxon>
        <taxon>Stentoridae</taxon>
        <taxon>Stentor</taxon>
    </lineage>
</organism>
<feature type="transmembrane region" description="Helical" evidence="1">
    <location>
        <begin position="120"/>
        <end position="144"/>
    </location>
</feature>
<feature type="transmembrane region" description="Helical" evidence="1">
    <location>
        <begin position="49"/>
        <end position="69"/>
    </location>
</feature>
<evidence type="ECO:0000313" key="2">
    <source>
        <dbReference type="EMBL" id="OMJ69366.1"/>
    </source>
</evidence>
<reference evidence="2 3" key="1">
    <citation type="submission" date="2016-11" db="EMBL/GenBank/DDBJ databases">
        <title>The macronuclear genome of Stentor coeruleus: a giant cell with tiny introns.</title>
        <authorList>
            <person name="Slabodnick M."/>
            <person name="Ruby J.G."/>
            <person name="Reiff S.B."/>
            <person name="Swart E.C."/>
            <person name="Gosai S."/>
            <person name="Prabakaran S."/>
            <person name="Witkowska E."/>
            <person name="Larue G.E."/>
            <person name="Fisher S."/>
            <person name="Freeman R.M."/>
            <person name="Gunawardena J."/>
            <person name="Chu W."/>
            <person name="Stover N.A."/>
            <person name="Gregory B.D."/>
            <person name="Nowacki M."/>
            <person name="Derisi J."/>
            <person name="Roy S.W."/>
            <person name="Marshall W.F."/>
            <person name="Sood P."/>
        </authorList>
    </citation>
    <scope>NUCLEOTIDE SEQUENCE [LARGE SCALE GENOMIC DNA]</scope>
    <source>
        <strain evidence="2">WM001</strain>
    </source>
</reference>
<dbReference type="AlphaFoldDB" id="A0A1R2AXY9"/>
<feature type="transmembrane region" description="Helical" evidence="1">
    <location>
        <begin position="150"/>
        <end position="173"/>
    </location>
</feature>
<keyword evidence="3" id="KW-1185">Reference proteome</keyword>
<comment type="caution">
    <text evidence="2">The sequence shown here is derived from an EMBL/GenBank/DDBJ whole genome shotgun (WGS) entry which is preliminary data.</text>
</comment>
<evidence type="ECO:0000256" key="1">
    <source>
        <dbReference type="SAM" id="Phobius"/>
    </source>
</evidence>